<dbReference type="AlphaFoldDB" id="C4PDC5"/>
<dbReference type="GO" id="GO:0045493">
    <property type="term" value="P:xylan catabolic process"/>
    <property type="evidence" value="ECO:0007669"/>
    <property type="project" value="UniProtKB-KW"/>
</dbReference>
<dbReference type="EC" id="3.2.1.8" evidence="3"/>
<sequence>YDWDVANEAVADDGSLRSTFWSDHLGEAYLETAFHAARNADPSAALFYNDYGIAWLNQKSDSVYALLQRLLDQGVPVDGLGIQSH</sequence>
<feature type="non-terminal residue" evidence="11">
    <location>
        <position position="1"/>
    </location>
</feature>
<dbReference type="GO" id="GO:0031176">
    <property type="term" value="F:endo-1,4-beta-xylanase activity"/>
    <property type="evidence" value="ECO:0007669"/>
    <property type="project" value="UniProtKB-EC"/>
</dbReference>
<evidence type="ECO:0000259" key="10">
    <source>
        <dbReference type="PROSITE" id="PS51760"/>
    </source>
</evidence>
<protein>
    <recommendedName>
        <fullName evidence="3">endo-1,4-beta-xylanase</fullName>
        <ecNumber evidence="3">3.2.1.8</ecNumber>
    </recommendedName>
</protein>
<dbReference type="SUPFAM" id="SSF51445">
    <property type="entry name" value="(Trans)glycosidases"/>
    <property type="match status" value="1"/>
</dbReference>
<dbReference type="PANTHER" id="PTHR31490">
    <property type="entry name" value="GLYCOSYL HYDROLASE"/>
    <property type="match status" value="1"/>
</dbReference>
<keyword evidence="5" id="KW-0732">Signal</keyword>
<evidence type="ECO:0000256" key="7">
    <source>
        <dbReference type="ARBA" id="ARBA00023277"/>
    </source>
</evidence>
<dbReference type="PRINTS" id="PR00134">
    <property type="entry name" value="GLHYDRLASE10"/>
</dbReference>
<dbReference type="Gene3D" id="3.20.20.80">
    <property type="entry name" value="Glycosidases"/>
    <property type="match status" value="1"/>
</dbReference>
<evidence type="ECO:0000256" key="3">
    <source>
        <dbReference type="ARBA" id="ARBA00012590"/>
    </source>
</evidence>
<dbReference type="InterPro" id="IPR017853">
    <property type="entry name" value="GH"/>
</dbReference>
<dbReference type="EMBL" id="FJ919040">
    <property type="protein sequence ID" value="ACR24743.1"/>
    <property type="molecule type" value="Genomic_DNA"/>
</dbReference>
<comment type="catalytic activity">
    <reaction evidence="1">
        <text>Endohydrolysis of (1-&gt;4)-beta-D-xylosidic linkages in xylans.</text>
        <dbReference type="EC" id="3.2.1.8"/>
    </reaction>
</comment>
<evidence type="ECO:0000256" key="1">
    <source>
        <dbReference type="ARBA" id="ARBA00000681"/>
    </source>
</evidence>
<dbReference type="Pfam" id="PF00331">
    <property type="entry name" value="Glyco_hydro_10"/>
    <property type="match status" value="1"/>
</dbReference>
<keyword evidence="9" id="KW-0624">Polysaccharide degradation</keyword>
<feature type="domain" description="GH10" evidence="10">
    <location>
        <begin position="1"/>
        <end position="85"/>
    </location>
</feature>
<comment type="similarity">
    <text evidence="2">Belongs to the glycosyl hydrolase 10 (cellulase F) family.</text>
</comment>
<evidence type="ECO:0000313" key="11">
    <source>
        <dbReference type="EMBL" id="ACR24743.1"/>
    </source>
</evidence>
<evidence type="ECO:0000256" key="6">
    <source>
        <dbReference type="ARBA" id="ARBA00022801"/>
    </source>
</evidence>
<dbReference type="PROSITE" id="PS51760">
    <property type="entry name" value="GH10_2"/>
    <property type="match status" value="1"/>
</dbReference>
<evidence type="ECO:0000256" key="2">
    <source>
        <dbReference type="ARBA" id="ARBA00007495"/>
    </source>
</evidence>
<evidence type="ECO:0000256" key="9">
    <source>
        <dbReference type="ARBA" id="ARBA00023326"/>
    </source>
</evidence>
<evidence type="ECO:0000256" key="8">
    <source>
        <dbReference type="ARBA" id="ARBA00023295"/>
    </source>
</evidence>
<name>C4PDC5_9ZZZZ</name>
<accession>C4PDC5</accession>
<evidence type="ECO:0000256" key="5">
    <source>
        <dbReference type="ARBA" id="ARBA00022729"/>
    </source>
</evidence>
<dbReference type="PANTHER" id="PTHR31490:SF88">
    <property type="entry name" value="BETA-XYLANASE"/>
    <property type="match status" value="1"/>
</dbReference>
<proteinExistence type="inferred from homology"/>
<keyword evidence="4 11" id="KW-0858">Xylan degradation</keyword>
<dbReference type="InterPro" id="IPR044846">
    <property type="entry name" value="GH10"/>
</dbReference>
<reference evidence="11" key="1">
    <citation type="submission" date="2009-04" db="EMBL/GenBank/DDBJ databases">
        <authorList>
            <person name="Wang G.Z."/>
            <person name="Luo H.Y."/>
            <person name="Wang Y.R."/>
            <person name="Yang P.L."/>
            <person name="Meng K."/>
            <person name="Yao B."/>
        </authorList>
    </citation>
    <scope>NUCLEOTIDE SEQUENCE</scope>
</reference>
<keyword evidence="7" id="KW-0119">Carbohydrate metabolism</keyword>
<feature type="non-terminal residue" evidence="11">
    <location>
        <position position="85"/>
    </location>
</feature>
<reference evidence="11" key="2">
    <citation type="journal article" date="2012" name="PLoS ONE">
        <title>Phylogenetic diversity and environment-specific distributions of glycosyl hydrolase family 10 xylanases in geographically distant soils.</title>
        <authorList>
            <person name="Wang G."/>
            <person name="Meng K."/>
            <person name="Luo H."/>
            <person name="Wang Y."/>
            <person name="Huang H."/>
            <person name="Shi P."/>
            <person name="Yang P."/>
            <person name="Zhang Z."/>
            <person name="Yao B."/>
        </authorList>
    </citation>
    <scope>NUCLEOTIDE SEQUENCE</scope>
</reference>
<keyword evidence="6 11" id="KW-0378">Hydrolase</keyword>
<organism evidence="11">
    <name type="scientific">uncultured organism</name>
    <dbReference type="NCBI Taxonomy" id="155900"/>
    <lineage>
        <taxon>unclassified sequences</taxon>
        <taxon>environmental samples</taxon>
    </lineage>
</organism>
<evidence type="ECO:0000256" key="4">
    <source>
        <dbReference type="ARBA" id="ARBA00022651"/>
    </source>
</evidence>
<dbReference type="InterPro" id="IPR001000">
    <property type="entry name" value="GH10_dom"/>
</dbReference>
<keyword evidence="8 11" id="KW-0326">Glycosidase</keyword>